<dbReference type="InterPro" id="IPR021475">
    <property type="entry name" value="Pants/Emi1-like"/>
</dbReference>
<sequence>MGAVASRFASAKATPDAPSASSRPDFDTMRQQELALEAAQTPLEEVPSCLTLFDKWLTCYALGPQFRHVYRYGTVGDCSPRREDFKFCLTTRELEPAQRRDAWLTRRAEIKAHARQGLRSSETIWTMRQAPLLDPTWVDPSYPPP</sequence>
<feature type="region of interest" description="Disordered" evidence="1">
    <location>
        <begin position="1"/>
        <end position="26"/>
    </location>
</feature>
<evidence type="ECO:0000256" key="1">
    <source>
        <dbReference type="SAM" id="MobiDB-lite"/>
    </source>
</evidence>
<dbReference type="STRING" id="77020.A0A0M9VQS4"/>
<dbReference type="Proteomes" id="UP000037751">
    <property type="component" value="Unassembled WGS sequence"/>
</dbReference>
<dbReference type="OrthoDB" id="2017405at2759"/>
<accession>A0A0M9VQS4</accession>
<dbReference type="AlphaFoldDB" id="A0A0M9VQS4"/>
<dbReference type="RefSeq" id="XP_017993497.1">
    <property type="nucleotide sequence ID" value="XM_018137934.1"/>
</dbReference>
<dbReference type="GeneID" id="28729810"/>
<proteinExistence type="predicted"/>
<reference evidence="2 3" key="1">
    <citation type="submission" date="2015-07" db="EMBL/GenBank/DDBJ databases">
        <title>Draft Genome Sequence of Malassezia furfur CBS1878 and Malassezia pachydermatis CBS1879.</title>
        <authorList>
            <person name="Triana S."/>
            <person name="Ohm R."/>
            <person name="Gonzalez A."/>
            <person name="DeCock H."/>
            <person name="Restrepo S."/>
            <person name="Celis A."/>
        </authorList>
    </citation>
    <scope>NUCLEOTIDE SEQUENCE [LARGE SCALE GENOMIC DNA]</scope>
    <source>
        <strain evidence="2 3">CBS 1879</strain>
    </source>
</reference>
<organism evidence="2 3">
    <name type="scientific">Malassezia pachydermatis</name>
    <dbReference type="NCBI Taxonomy" id="77020"/>
    <lineage>
        <taxon>Eukaryota</taxon>
        <taxon>Fungi</taxon>
        <taxon>Dikarya</taxon>
        <taxon>Basidiomycota</taxon>
        <taxon>Ustilaginomycotina</taxon>
        <taxon>Malasseziomycetes</taxon>
        <taxon>Malasseziales</taxon>
        <taxon>Malasseziaceae</taxon>
        <taxon>Malassezia</taxon>
    </lineage>
</organism>
<gene>
    <name evidence="2" type="ORF">Malapachy_3466</name>
</gene>
<dbReference type="PANTHER" id="PTHR28052">
    <property type="entry name" value="UPF0545 PROTEIN C22ORF39"/>
    <property type="match status" value="1"/>
</dbReference>
<evidence type="ECO:0000313" key="3">
    <source>
        <dbReference type="Proteomes" id="UP000037751"/>
    </source>
</evidence>
<protein>
    <recommendedName>
        <fullName evidence="4">Early meiotic induction protein 1</fullName>
    </recommendedName>
</protein>
<evidence type="ECO:0000313" key="2">
    <source>
        <dbReference type="EMBL" id="KOS15865.1"/>
    </source>
</evidence>
<dbReference type="EMBL" id="LGAV01000001">
    <property type="protein sequence ID" value="KOS15865.1"/>
    <property type="molecule type" value="Genomic_DNA"/>
</dbReference>
<dbReference type="VEuPathDB" id="FungiDB:Malapachy_3466"/>
<name>A0A0M9VQS4_9BASI</name>
<keyword evidence="3" id="KW-1185">Reference proteome</keyword>
<dbReference type="Pfam" id="PF11326">
    <property type="entry name" value="PANTS-like"/>
    <property type="match status" value="1"/>
</dbReference>
<evidence type="ECO:0008006" key="4">
    <source>
        <dbReference type="Google" id="ProtNLM"/>
    </source>
</evidence>
<comment type="caution">
    <text evidence="2">The sequence shown here is derived from an EMBL/GenBank/DDBJ whole genome shotgun (WGS) entry which is preliminary data.</text>
</comment>
<dbReference type="PANTHER" id="PTHR28052:SF1">
    <property type="entry name" value="UPF0545 PROTEIN C22ORF39"/>
    <property type="match status" value="1"/>
</dbReference>